<proteinExistence type="predicted"/>
<feature type="domain" description="HTH cro/C1-type" evidence="1">
    <location>
        <begin position="18"/>
        <end position="62"/>
    </location>
</feature>
<gene>
    <name evidence="2" type="ORF">G3I71_17690</name>
</gene>
<dbReference type="EMBL" id="JAAGLU010000013">
    <property type="protein sequence ID" value="NEC87622.1"/>
    <property type="molecule type" value="Genomic_DNA"/>
</dbReference>
<evidence type="ECO:0000259" key="1">
    <source>
        <dbReference type="PROSITE" id="PS50943"/>
    </source>
</evidence>
<dbReference type="SUPFAM" id="SSF47413">
    <property type="entry name" value="lambda repressor-like DNA-binding domains"/>
    <property type="match status" value="1"/>
</dbReference>
<dbReference type="RefSeq" id="WP_164315743.1">
    <property type="nucleotide sequence ID" value="NZ_JAAGLU010000013.1"/>
</dbReference>
<dbReference type="Pfam" id="PF13560">
    <property type="entry name" value="HTH_31"/>
    <property type="match status" value="1"/>
</dbReference>
<dbReference type="AlphaFoldDB" id="A0A6B3BTJ6"/>
<dbReference type="InterPro" id="IPR001387">
    <property type="entry name" value="Cro/C1-type_HTH"/>
</dbReference>
<dbReference type="InterPro" id="IPR043917">
    <property type="entry name" value="DUF5753"/>
</dbReference>
<dbReference type="SMART" id="SM00530">
    <property type="entry name" value="HTH_XRE"/>
    <property type="match status" value="1"/>
</dbReference>
<protein>
    <submittedName>
        <fullName evidence="2">Helix-turn-helix transcriptional regulator</fullName>
    </submittedName>
</protein>
<sequence length="286" mass="31907">MSTRTTPTERQKRLGAEMRKMRLAAGCTTEYAAGLLGIDRTRLSNMESGIRPFSADRVRTLACNYACTETRYIDALSAMADMVGSKERGWWEKHRGSLPAGLLDIAELEWFATRVRTVQVMHVPGLLQTEEYARAVFAAVLPPLTRLQIELRVAHRMERQQVFERSVTLPYVAYVHEAALRMPFGATGVTREQLKQLCARSECKNVDVRIVPFGIGGFPGAGHALLYADGVTAQLDTVQLDSAHGPEFTHAEAQLSKYRVHLDWMDDAALPAVASRDLIHQIAREL</sequence>
<reference evidence="2" key="1">
    <citation type="submission" date="2020-01" db="EMBL/GenBank/DDBJ databases">
        <title>Insect and environment-associated Actinomycetes.</title>
        <authorList>
            <person name="Currrie C."/>
            <person name="Chevrette M."/>
            <person name="Carlson C."/>
            <person name="Stubbendieck R."/>
            <person name="Wendt-Pienkowski E."/>
        </authorList>
    </citation>
    <scope>NUCLEOTIDE SEQUENCE</scope>
    <source>
        <strain evidence="2">SID12501</strain>
    </source>
</reference>
<dbReference type="GO" id="GO:0003677">
    <property type="term" value="F:DNA binding"/>
    <property type="evidence" value="ECO:0007669"/>
    <property type="project" value="InterPro"/>
</dbReference>
<accession>A0A6B3BTJ6</accession>
<comment type="caution">
    <text evidence="2">The sequence shown here is derived from an EMBL/GenBank/DDBJ whole genome shotgun (WGS) entry which is preliminary data.</text>
</comment>
<dbReference type="PROSITE" id="PS50943">
    <property type="entry name" value="HTH_CROC1"/>
    <property type="match status" value="1"/>
</dbReference>
<dbReference type="CDD" id="cd00093">
    <property type="entry name" value="HTH_XRE"/>
    <property type="match status" value="1"/>
</dbReference>
<dbReference type="Gene3D" id="1.10.260.40">
    <property type="entry name" value="lambda repressor-like DNA-binding domains"/>
    <property type="match status" value="1"/>
</dbReference>
<organism evidence="2">
    <name type="scientific">Streptomyces sp. SID12501</name>
    <dbReference type="NCBI Taxonomy" id="2706042"/>
    <lineage>
        <taxon>Bacteria</taxon>
        <taxon>Bacillati</taxon>
        <taxon>Actinomycetota</taxon>
        <taxon>Actinomycetes</taxon>
        <taxon>Kitasatosporales</taxon>
        <taxon>Streptomycetaceae</taxon>
        <taxon>Streptomyces</taxon>
    </lineage>
</organism>
<name>A0A6B3BTJ6_9ACTN</name>
<dbReference type="InterPro" id="IPR010982">
    <property type="entry name" value="Lambda_DNA-bd_dom_sf"/>
</dbReference>
<dbReference type="Pfam" id="PF19054">
    <property type="entry name" value="DUF5753"/>
    <property type="match status" value="1"/>
</dbReference>
<evidence type="ECO:0000313" key="2">
    <source>
        <dbReference type="EMBL" id="NEC87622.1"/>
    </source>
</evidence>